<gene>
    <name evidence="2" type="ORF">BO71DRAFT_401409</name>
</gene>
<keyword evidence="3" id="KW-1185">Reference proteome</keyword>
<feature type="domain" description="DUF7029" evidence="1">
    <location>
        <begin position="61"/>
        <end position="154"/>
    </location>
</feature>
<accession>A0A319DJL1</accession>
<dbReference type="EMBL" id="KZ825946">
    <property type="protein sequence ID" value="PYH91403.1"/>
    <property type="molecule type" value="Genomic_DNA"/>
</dbReference>
<dbReference type="VEuPathDB" id="FungiDB:BO71DRAFT_401409"/>
<dbReference type="OrthoDB" id="160645at2759"/>
<dbReference type="InterPro" id="IPR054293">
    <property type="entry name" value="DUF7029"/>
</dbReference>
<name>A0A319DJL1_9EURO</name>
<evidence type="ECO:0000259" key="1">
    <source>
        <dbReference type="Pfam" id="PF22974"/>
    </source>
</evidence>
<dbReference type="Proteomes" id="UP000247810">
    <property type="component" value="Unassembled WGS sequence"/>
</dbReference>
<organism evidence="2 3">
    <name type="scientific">Aspergillus ellipticus CBS 707.79</name>
    <dbReference type="NCBI Taxonomy" id="1448320"/>
    <lineage>
        <taxon>Eukaryota</taxon>
        <taxon>Fungi</taxon>
        <taxon>Dikarya</taxon>
        <taxon>Ascomycota</taxon>
        <taxon>Pezizomycotina</taxon>
        <taxon>Eurotiomycetes</taxon>
        <taxon>Eurotiomycetidae</taxon>
        <taxon>Eurotiales</taxon>
        <taxon>Aspergillaceae</taxon>
        <taxon>Aspergillus</taxon>
        <taxon>Aspergillus subgen. Circumdati</taxon>
    </lineage>
</organism>
<sequence length="434" mass="45287">MGILSKATAAGLFLGMMASATPFYPVALRRDTAASGIEPQYNVSLYYEAASSSSCAAVVNARMKVPTVVLEDISSISSVDCTTDAVEIVYSSASDYAQAVSDWSASDLVLLTNNMGSCDTVNERGVYVVSSLSTDSDSNTITAQATQSSFKEEAEFLSVVFNSTAAASKKRDVTLTLSDEWSGDLLDTDYLTIEVDDIDLSTTIDLGGGVDIDILNLKASTLYLELDLALYADLSVSAGSKGSYSADFLNYTFDALSFATVDIAGLLTIDPALTFGVGVEFSVSGEANLTADVSAQIADGKVYLDLLDSSETSTSGWAPTYSASANLTAEVDAELNPAASVSLSISVDVLDGLIDASAGIEATAEVVNGFSTDGTFEVDTSTGVSFPTGTGSCTNGFWFASDFFFGVDASVTDLYSGSLYNVTVPIYDTECVSF</sequence>
<reference evidence="2 3" key="1">
    <citation type="submission" date="2018-02" db="EMBL/GenBank/DDBJ databases">
        <title>The genomes of Aspergillus section Nigri reveals drivers in fungal speciation.</title>
        <authorList>
            <consortium name="DOE Joint Genome Institute"/>
            <person name="Vesth T.C."/>
            <person name="Nybo J."/>
            <person name="Theobald S."/>
            <person name="Brandl J."/>
            <person name="Frisvad J.C."/>
            <person name="Nielsen K.F."/>
            <person name="Lyhne E.K."/>
            <person name="Kogle M.E."/>
            <person name="Kuo A."/>
            <person name="Riley R."/>
            <person name="Clum A."/>
            <person name="Nolan M."/>
            <person name="Lipzen A."/>
            <person name="Salamov A."/>
            <person name="Henrissat B."/>
            <person name="Wiebenga A."/>
            <person name="De vries R.P."/>
            <person name="Grigoriev I.V."/>
            <person name="Mortensen U.H."/>
            <person name="Andersen M.R."/>
            <person name="Baker S.E."/>
        </authorList>
    </citation>
    <scope>NUCLEOTIDE SEQUENCE [LARGE SCALE GENOMIC DNA]</scope>
    <source>
        <strain evidence="2 3">CBS 707.79</strain>
    </source>
</reference>
<evidence type="ECO:0000313" key="3">
    <source>
        <dbReference type="Proteomes" id="UP000247810"/>
    </source>
</evidence>
<protein>
    <recommendedName>
        <fullName evidence="1">DUF7029 domain-containing protein</fullName>
    </recommendedName>
</protein>
<dbReference type="STRING" id="1448320.A0A319DJL1"/>
<dbReference type="AlphaFoldDB" id="A0A319DJL1"/>
<dbReference type="Pfam" id="PF22974">
    <property type="entry name" value="DUF7029"/>
    <property type="match status" value="1"/>
</dbReference>
<proteinExistence type="predicted"/>
<evidence type="ECO:0000313" key="2">
    <source>
        <dbReference type="EMBL" id="PYH91403.1"/>
    </source>
</evidence>